<reference evidence="2" key="1">
    <citation type="journal article" date="2020" name="Cell">
        <title>Large-Scale Comparative Analyses of Tick Genomes Elucidate Their Genetic Diversity and Vector Capacities.</title>
        <authorList>
            <consortium name="Tick Genome and Microbiome Consortium (TIGMIC)"/>
            <person name="Jia N."/>
            <person name="Wang J."/>
            <person name="Shi W."/>
            <person name="Du L."/>
            <person name="Sun Y."/>
            <person name="Zhan W."/>
            <person name="Jiang J.F."/>
            <person name="Wang Q."/>
            <person name="Zhang B."/>
            <person name="Ji P."/>
            <person name="Bell-Sakyi L."/>
            <person name="Cui X.M."/>
            <person name="Yuan T.T."/>
            <person name="Jiang B.G."/>
            <person name="Yang W.F."/>
            <person name="Lam T.T."/>
            <person name="Chang Q.C."/>
            <person name="Ding S.J."/>
            <person name="Wang X.J."/>
            <person name="Zhu J.G."/>
            <person name="Ruan X.D."/>
            <person name="Zhao L."/>
            <person name="Wei J.T."/>
            <person name="Ye R.Z."/>
            <person name="Que T.C."/>
            <person name="Du C.H."/>
            <person name="Zhou Y.H."/>
            <person name="Cheng J.X."/>
            <person name="Dai P.F."/>
            <person name="Guo W.B."/>
            <person name="Han X.H."/>
            <person name="Huang E.J."/>
            <person name="Li L.F."/>
            <person name="Wei W."/>
            <person name="Gao Y.C."/>
            <person name="Liu J.Z."/>
            <person name="Shao H.Z."/>
            <person name="Wang X."/>
            <person name="Wang C.C."/>
            <person name="Yang T.C."/>
            <person name="Huo Q.B."/>
            <person name="Li W."/>
            <person name="Chen H.Y."/>
            <person name="Chen S.E."/>
            <person name="Zhou L.G."/>
            <person name="Ni X.B."/>
            <person name="Tian J.H."/>
            <person name="Sheng Y."/>
            <person name="Liu T."/>
            <person name="Pan Y.S."/>
            <person name="Xia L.Y."/>
            <person name="Li J."/>
            <person name="Zhao F."/>
            <person name="Cao W.C."/>
        </authorList>
    </citation>
    <scope>NUCLEOTIDE SEQUENCE</scope>
    <source>
        <strain evidence="2">Rsan-2018</strain>
    </source>
</reference>
<reference evidence="2" key="2">
    <citation type="submission" date="2021-09" db="EMBL/GenBank/DDBJ databases">
        <authorList>
            <person name="Jia N."/>
            <person name="Wang J."/>
            <person name="Shi W."/>
            <person name="Du L."/>
            <person name="Sun Y."/>
            <person name="Zhan W."/>
            <person name="Jiang J."/>
            <person name="Wang Q."/>
            <person name="Zhang B."/>
            <person name="Ji P."/>
            <person name="Sakyi L.B."/>
            <person name="Cui X."/>
            <person name="Yuan T."/>
            <person name="Jiang B."/>
            <person name="Yang W."/>
            <person name="Lam T.T.-Y."/>
            <person name="Chang Q."/>
            <person name="Ding S."/>
            <person name="Wang X."/>
            <person name="Zhu J."/>
            <person name="Ruan X."/>
            <person name="Zhao L."/>
            <person name="Wei J."/>
            <person name="Que T."/>
            <person name="Du C."/>
            <person name="Cheng J."/>
            <person name="Dai P."/>
            <person name="Han X."/>
            <person name="Huang E."/>
            <person name="Gao Y."/>
            <person name="Liu J."/>
            <person name="Shao H."/>
            <person name="Ye R."/>
            <person name="Li L."/>
            <person name="Wei W."/>
            <person name="Wang X."/>
            <person name="Wang C."/>
            <person name="Huo Q."/>
            <person name="Li W."/>
            <person name="Guo W."/>
            <person name="Chen H."/>
            <person name="Chen S."/>
            <person name="Zhou L."/>
            <person name="Zhou L."/>
            <person name="Ni X."/>
            <person name="Tian J."/>
            <person name="Zhou Y."/>
            <person name="Sheng Y."/>
            <person name="Liu T."/>
            <person name="Pan Y."/>
            <person name="Xia L."/>
            <person name="Li J."/>
            <person name="Zhao F."/>
            <person name="Cao W."/>
        </authorList>
    </citation>
    <scope>NUCLEOTIDE SEQUENCE</scope>
    <source>
        <strain evidence="2">Rsan-2018</strain>
        <tissue evidence="2">Larvae</tissue>
    </source>
</reference>
<proteinExistence type="predicted"/>
<accession>A0A9D4SXQ7</accession>
<protein>
    <submittedName>
        <fullName evidence="2">Uncharacterized protein</fullName>
    </submittedName>
</protein>
<keyword evidence="3" id="KW-1185">Reference proteome</keyword>
<evidence type="ECO:0000256" key="1">
    <source>
        <dbReference type="SAM" id="MobiDB-lite"/>
    </source>
</evidence>
<sequence>MPSIKIIGGNLIPTGVSVQLTARPSPGHAGLGARLPPGHLVAAAPFALNPSAEVNGTPDVRQRLADDHSRHRDCEGDDMRRRNWAHPG</sequence>
<dbReference type="Proteomes" id="UP000821837">
    <property type="component" value="Unassembled WGS sequence"/>
</dbReference>
<comment type="caution">
    <text evidence="2">The sequence shown here is derived from an EMBL/GenBank/DDBJ whole genome shotgun (WGS) entry which is preliminary data.</text>
</comment>
<dbReference type="EMBL" id="JABSTV010001250">
    <property type="protein sequence ID" value="KAH7957742.1"/>
    <property type="molecule type" value="Genomic_DNA"/>
</dbReference>
<evidence type="ECO:0000313" key="2">
    <source>
        <dbReference type="EMBL" id="KAH7957742.1"/>
    </source>
</evidence>
<organism evidence="2 3">
    <name type="scientific">Rhipicephalus sanguineus</name>
    <name type="common">Brown dog tick</name>
    <name type="synonym">Ixodes sanguineus</name>
    <dbReference type="NCBI Taxonomy" id="34632"/>
    <lineage>
        <taxon>Eukaryota</taxon>
        <taxon>Metazoa</taxon>
        <taxon>Ecdysozoa</taxon>
        <taxon>Arthropoda</taxon>
        <taxon>Chelicerata</taxon>
        <taxon>Arachnida</taxon>
        <taxon>Acari</taxon>
        <taxon>Parasitiformes</taxon>
        <taxon>Ixodida</taxon>
        <taxon>Ixodoidea</taxon>
        <taxon>Ixodidae</taxon>
        <taxon>Rhipicephalinae</taxon>
        <taxon>Rhipicephalus</taxon>
        <taxon>Rhipicephalus</taxon>
    </lineage>
</organism>
<feature type="compositionally biased region" description="Basic and acidic residues" evidence="1">
    <location>
        <begin position="60"/>
        <end position="81"/>
    </location>
</feature>
<gene>
    <name evidence="2" type="ORF">HPB52_022539</name>
</gene>
<feature type="region of interest" description="Disordered" evidence="1">
    <location>
        <begin position="50"/>
        <end position="88"/>
    </location>
</feature>
<name>A0A9D4SXQ7_RHISA</name>
<evidence type="ECO:0000313" key="3">
    <source>
        <dbReference type="Proteomes" id="UP000821837"/>
    </source>
</evidence>
<dbReference type="AlphaFoldDB" id="A0A9D4SXQ7"/>